<protein>
    <recommendedName>
        <fullName evidence="5">Mitochondrial outer membrane protein OM14 C-terminal domain-containing protein</fullName>
    </recommendedName>
</protein>
<evidence type="ECO:0000313" key="3">
    <source>
        <dbReference type="EMBL" id="QSZ30188.1"/>
    </source>
</evidence>
<dbReference type="GO" id="GO:0005741">
    <property type="term" value="C:mitochondrial outer membrane"/>
    <property type="evidence" value="ECO:0007669"/>
    <property type="project" value="InterPro"/>
</dbReference>
<dbReference type="OrthoDB" id="5422928at2759"/>
<proteinExistence type="predicted"/>
<dbReference type="InterPro" id="IPR039454">
    <property type="entry name" value="OM14"/>
</dbReference>
<feature type="compositionally biased region" description="Low complexity" evidence="1">
    <location>
        <begin position="27"/>
        <end position="39"/>
    </location>
</feature>
<sequence>MSYAQVAASGPQQTDEEKRAPAPPSIVPTESSSISSLIDVDTDSVHIVPSDFQSQPVQTETQAKRLEEEEEEEAEQIEAKIRSAKDAASKKSKKGKSHVRENSENPVVIANAIAVAALSTGLGFGAYQKYAKGELTWKVVGAWAGVAGALAVGDYYLSSYLFKTKYPSKNLRFLDCAFSTFVHGCFLPSKYPPRFSRILTSPISHVMLMKCTDLLLKNFFFTSLQPSAPLRTPTTLRYNDGNLSPTSANSSSEIPRPSVVVTSSGKSSKIVYHLAIHLRKPQSRSFDPNGAVNSKANSMVTAFDLNFFSTHRRPSHDSTLSITSVKPNWCANA</sequence>
<dbReference type="EMBL" id="CP063405">
    <property type="protein sequence ID" value="QSZ30188.1"/>
    <property type="molecule type" value="Genomic_DNA"/>
</dbReference>
<feature type="compositionally biased region" description="Basic and acidic residues" evidence="1">
    <location>
        <begin position="77"/>
        <end position="89"/>
    </location>
</feature>
<dbReference type="Proteomes" id="UP000672032">
    <property type="component" value="Chromosome 1"/>
</dbReference>
<dbReference type="PANTHER" id="PTHR38402:SF1">
    <property type="entry name" value="MITOCHONDRIAL OUTER MEMBRANE PROTEIN OM14"/>
    <property type="match status" value="1"/>
</dbReference>
<feature type="region of interest" description="Disordered" evidence="1">
    <location>
        <begin position="1"/>
        <end position="102"/>
    </location>
</feature>
<feature type="transmembrane region" description="Helical" evidence="2">
    <location>
        <begin position="139"/>
        <end position="162"/>
    </location>
</feature>
<evidence type="ECO:0000256" key="2">
    <source>
        <dbReference type="SAM" id="Phobius"/>
    </source>
</evidence>
<name>A0A8A3P7U6_9HELO</name>
<keyword evidence="2" id="KW-0812">Transmembrane</keyword>
<organism evidence="3 4">
    <name type="scientific">Monilinia vaccinii-corymbosi</name>
    <dbReference type="NCBI Taxonomy" id="61207"/>
    <lineage>
        <taxon>Eukaryota</taxon>
        <taxon>Fungi</taxon>
        <taxon>Dikarya</taxon>
        <taxon>Ascomycota</taxon>
        <taxon>Pezizomycotina</taxon>
        <taxon>Leotiomycetes</taxon>
        <taxon>Helotiales</taxon>
        <taxon>Sclerotiniaceae</taxon>
        <taxon>Monilinia</taxon>
    </lineage>
</organism>
<feature type="transmembrane region" description="Helical" evidence="2">
    <location>
        <begin position="107"/>
        <end position="127"/>
    </location>
</feature>
<dbReference type="PANTHER" id="PTHR38402">
    <property type="entry name" value="MITOCHONDRIAL OUTER MEMBRANE PROTEIN OM14"/>
    <property type="match status" value="1"/>
</dbReference>
<evidence type="ECO:0000313" key="4">
    <source>
        <dbReference type="Proteomes" id="UP000672032"/>
    </source>
</evidence>
<evidence type="ECO:0000256" key="1">
    <source>
        <dbReference type="SAM" id="MobiDB-lite"/>
    </source>
</evidence>
<reference evidence="3" key="1">
    <citation type="submission" date="2020-10" db="EMBL/GenBank/DDBJ databases">
        <title>Genome Sequence of Monilinia vaccinii-corymbosi Sheds Light on Mummy Berry Disease Infection of Blueberry and Mating Type.</title>
        <authorList>
            <person name="Yow A.G."/>
            <person name="Zhang Y."/>
            <person name="Bansal K."/>
            <person name="Eacker S.M."/>
            <person name="Sullivan S."/>
            <person name="Liachko I."/>
            <person name="Cubeta M.A."/>
            <person name="Rollins J.A."/>
            <person name="Ashrafi H."/>
        </authorList>
    </citation>
    <scope>NUCLEOTIDE SEQUENCE</scope>
    <source>
        <strain evidence="3">RL-1</strain>
    </source>
</reference>
<dbReference type="GO" id="GO:0006626">
    <property type="term" value="P:protein targeting to mitochondrion"/>
    <property type="evidence" value="ECO:0007669"/>
    <property type="project" value="TreeGrafter"/>
</dbReference>
<dbReference type="GO" id="GO:1990593">
    <property type="term" value="F:nascent polypeptide-associated complex binding"/>
    <property type="evidence" value="ECO:0007669"/>
    <property type="project" value="InterPro"/>
</dbReference>
<keyword evidence="2" id="KW-0472">Membrane</keyword>
<dbReference type="AlphaFoldDB" id="A0A8A3P7U6"/>
<gene>
    <name evidence="3" type="ORF">DSL72_004708</name>
</gene>
<accession>A0A8A3P7U6</accession>
<keyword evidence="2" id="KW-1133">Transmembrane helix</keyword>
<evidence type="ECO:0008006" key="5">
    <source>
        <dbReference type="Google" id="ProtNLM"/>
    </source>
</evidence>
<keyword evidence="4" id="KW-1185">Reference proteome</keyword>